<sequence>MPHVRGHYRADGTWVSPHWRSGPTRDYGEVPPEIGGFTVLLFLIICLTPLTLLFIGLGWTAHADYFGAVLLCGAAAAGCLLLVHRGRRLQRAEEAARIRREMQQALDEERRRRASRRAEPRSVPNPSAYRIDEWLQWRTPDGRPGPYAPTDRPRRPVCPRCGTQKYGHPGAEVCFWCGA</sequence>
<accession>A0ABP9IP34</accession>
<organism evidence="3 4">
    <name type="scientific">Streptomyces siamensis</name>
    <dbReference type="NCBI Taxonomy" id="1274986"/>
    <lineage>
        <taxon>Bacteria</taxon>
        <taxon>Bacillati</taxon>
        <taxon>Actinomycetota</taxon>
        <taxon>Actinomycetes</taxon>
        <taxon>Kitasatosporales</taxon>
        <taxon>Streptomycetaceae</taxon>
        <taxon>Streptomyces</taxon>
    </lineage>
</organism>
<reference evidence="4" key="1">
    <citation type="journal article" date="2019" name="Int. J. Syst. Evol. Microbiol.">
        <title>The Global Catalogue of Microorganisms (GCM) 10K type strain sequencing project: providing services to taxonomists for standard genome sequencing and annotation.</title>
        <authorList>
            <consortium name="The Broad Institute Genomics Platform"/>
            <consortium name="The Broad Institute Genome Sequencing Center for Infectious Disease"/>
            <person name="Wu L."/>
            <person name="Ma J."/>
        </authorList>
    </citation>
    <scope>NUCLEOTIDE SEQUENCE [LARGE SCALE GENOMIC DNA]</scope>
    <source>
        <strain evidence="4">JCM 18409</strain>
    </source>
</reference>
<feature type="coiled-coil region" evidence="1">
    <location>
        <begin position="92"/>
        <end position="119"/>
    </location>
</feature>
<dbReference type="RefSeq" id="WP_345645129.1">
    <property type="nucleotide sequence ID" value="NZ_BAABKB010000004.1"/>
</dbReference>
<keyword evidence="2" id="KW-0472">Membrane</keyword>
<feature type="transmembrane region" description="Helical" evidence="2">
    <location>
        <begin position="34"/>
        <end position="59"/>
    </location>
</feature>
<feature type="transmembrane region" description="Helical" evidence="2">
    <location>
        <begin position="65"/>
        <end position="83"/>
    </location>
</feature>
<evidence type="ECO:0000256" key="1">
    <source>
        <dbReference type="SAM" id="Coils"/>
    </source>
</evidence>
<dbReference type="Proteomes" id="UP001501759">
    <property type="component" value="Unassembled WGS sequence"/>
</dbReference>
<comment type="caution">
    <text evidence="3">The sequence shown here is derived from an EMBL/GenBank/DDBJ whole genome shotgun (WGS) entry which is preliminary data.</text>
</comment>
<keyword evidence="1" id="KW-0175">Coiled coil</keyword>
<evidence type="ECO:0008006" key="5">
    <source>
        <dbReference type="Google" id="ProtNLM"/>
    </source>
</evidence>
<protein>
    <recommendedName>
        <fullName evidence="5">Zinc ribbon domain-containing protein</fullName>
    </recommendedName>
</protein>
<proteinExistence type="predicted"/>
<evidence type="ECO:0000256" key="2">
    <source>
        <dbReference type="SAM" id="Phobius"/>
    </source>
</evidence>
<keyword evidence="2" id="KW-1133">Transmembrane helix</keyword>
<evidence type="ECO:0000313" key="3">
    <source>
        <dbReference type="EMBL" id="GAA5004785.1"/>
    </source>
</evidence>
<evidence type="ECO:0000313" key="4">
    <source>
        <dbReference type="Proteomes" id="UP001501759"/>
    </source>
</evidence>
<name>A0ABP9IP34_9ACTN</name>
<keyword evidence="4" id="KW-1185">Reference proteome</keyword>
<keyword evidence="2" id="KW-0812">Transmembrane</keyword>
<dbReference type="EMBL" id="BAABKB010000004">
    <property type="protein sequence ID" value="GAA5004785.1"/>
    <property type="molecule type" value="Genomic_DNA"/>
</dbReference>
<gene>
    <name evidence="3" type="ORF">GCM10023335_21220</name>
</gene>